<proteinExistence type="predicted"/>
<reference evidence="1" key="1">
    <citation type="submission" date="2021-06" db="EMBL/GenBank/DDBJ databases">
        <authorList>
            <person name="Kallberg Y."/>
            <person name="Tangrot J."/>
            <person name="Rosling A."/>
        </authorList>
    </citation>
    <scope>NUCLEOTIDE SEQUENCE</scope>
    <source>
        <strain evidence="1">28 12/20/2015</strain>
    </source>
</reference>
<keyword evidence="2" id="KW-1185">Reference proteome</keyword>
<protein>
    <submittedName>
        <fullName evidence="1">12111_t:CDS:1</fullName>
    </submittedName>
</protein>
<sequence>KNGKSKIWKTFLEIVDLKNHYIGYVLCKNCNYIFTYSQKSGTPHLLHHQCISSSSQLKITAFLPKASISTSIKELTTNKLVNFVCKDLRPFEIIEGEGFRDFSQKMINIGAKFGQIQKYYKNAFTTDMWTDDYKKLSYISLTVHYIENWNLNEQVLVISKFSNISHTADNIRKVIFEILKNYNLVPNRTMKNFVFVTDSGANFVAAFKNYKHIPCIAHR</sequence>
<organism evidence="1 2">
    <name type="scientific">Cetraspora pellucida</name>
    <dbReference type="NCBI Taxonomy" id="1433469"/>
    <lineage>
        <taxon>Eukaryota</taxon>
        <taxon>Fungi</taxon>
        <taxon>Fungi incertae sedis</taxon>
        <taxon>Mucoromycota</taxon>
        <taxon>Glomeromycotina</taxon>
        <taxon>Glomeromycetes</taxon>
        <taxon>Diversisporales</taxon>
        <taxon>Gigasporaceae</taxon>
        <taxon>Cetraspora</taxon>
    </lineage>
</organism>
<dbReference type="Proteomes" id="UP000789366">
    <property type="component" value="Unassembled WGS sequence"/>
</dbReference>
<dbReference type="EMBL" id="CAJVPW010010501">
    <property type="protein sequence ID" value="CAG8616066.1"/>
    <property type="molecule type" value="Genomic_DNA"/>
</dbReference>
<accession>A0ACA9MWC9</accession>
<feature type="non-terminal residue" evidence="1">
    <location>
        <position position="1"/>
    </location>
</feature>
<evidence type="ECO:0000313" key="1">
    <source>
        <dbReference type="EMBL" id="CAG8616066.1"/>
    </source>
</evidence>
<comment type="caution">
    <text evidence="1">The sequence shown here is derived from an EMBL/GenBank/DDBJ whole genome shotgun (WGS) entry which is preliminary data.</text>
</comment>
<gene>
    <name evidence="1" type="ORF">SPELUC_LOCUS7686</name>
</gene>
<evidence type="ECO:0000313" key="2">
    <source>
        <dbReference type="Proteomes" id="UP000789366"/>
    </source>
</evidence>
<name>A0ACA9MWC9_9GLOM</name>